<name>A0A0E1X102_9HYPH</name>
<dbReference type="SUPFAM" id="SSF158682">
    <property type="entry name" value="TerB-like"/>
    <property type="match status" value="1"/>
</dbReference>
<dbReference type="GeneID" id="55591475"/>
<dbReference type="Proteomes" id="UP000004659">
    <property type="component" value="Unassembled WGS sequence"/>
</dbReference>
<evidence type="ECO:0000313" key="2">
    <source>
        <dbReference type="EMBL" id="EEZ29899.1"/>
    </source>
</evidence>
<organism evidence="2">
    <name type="scientific">Brucella pinnipedialis M292/94/1</name>
    <dbReference type="NCBI Taxonomy" id="520462"/>
    <lineage>
        <taxon>Bacteria</taxon>
        <taxon>Pseudomonadati</taxon>
        <taxon>Pseudomonadota</taxon>
        <taxon>Alphaproteobacteria</taxon>
        <taxon>Hyphomicrobiales</taxon>
        <taxon>Brucellaceae</taxon>
        <taxon>Brucella/Ochrobactrum group</taxon>
        <taxon>Brucella</taxon>
    </lineage>
</organism>
<dbReference type="HOGENOM" id="CLU_111095_1_0_5"/>
<dbReference type="Pfam" id="PF05099">
    <property type="entry name" value="TerB"/>
    <property type="match status" value="1"/>
</dbReference>
<dbReference type="EMBL" id="EQ999546">
    <property type="protein sequence ID" value="EEZ29899.1"/>
    <property type="molecule type" value="Genomic_DNA"/>
</dbReference>
<sequence>MFDRLLEFLKDLPGNSFRERSEKFDNDDPRLAAAALLFHIMDVDGDAHEKEREKLSSLLSQKFGLKGSALKQLIKAAEAADQEAIDLSSFTSVLKRQLDYQARLDFIKLMWEMVYADGDMGEIEASVTWRVAELIGIREEDRSAIQARAEEASRSAPAS</sequence>
<dbReference type="Gene3D" id="1.10.3680.10">
    <property type="entry name" value="TerB-like"/>
    <property type="match status" value="1"/>
</dbReference>
<dbReference type="InterPro" id="IPR007791">
    <property type="entry name" value="DjlA_N"/>
</dbReference>
<accession>A0A0E1X102</accession>
<gene>
    <name evidence="2" type="ORF">BALG_00018</name>
</gene>
<dbReference type="CDD" id="cd07313">
    <property type="entry name" value="terB_like_2"/>
    <property type="match status" value="1"/>
</dbReference>
<feature type="domain" description="Co-chaperone DjlA N-terminal" evidence="1">
    <location>
        <begin position="30"/>
        <end position="146"/>
    </location>
</feature>
<evidence type="ECO:0000259" key="1">
    <source>
        <dbReference type="Pfam" id="PF05099"/>
    </source>
</evidence>
<reference evidence="2" key="1">
    <citation type="submission" date="2009-01" db="EMBL/GenBank/DDBJ databases">
        <title>The Genome Sequence of Brucella pinnipedialis M292/94/1.</title>
        <authorList>
            <consortium name="The Broad Institute Genome Sequencing Platform"/>
            <person name="Ward D."/>
            <person name="Young S.K."/>
            <person name="Kodira C.D."/>
            <person name="Zeng Q."/>
            <person name="Koehrsen M."/>
            <person name="Alvarado L."/>
            <person name="Berlin A."/>
            <person name="Borenstein D."/>
            <person name="Chen Z."/>
            <person name="Engels R."/>
            <person name="Freedman E."/>
            <person name="Gellesch M."/>
            <person name="Goldberg J."/>
            <person name="Griggs A."/>
            <person name="Gujja S."/>
            <person name="Heiman D."/>
            <person name="Hepburn T."/>
            <person name="Howarth C."/>
            <person name="Jen D."/>
            <person name="Larson L."/>
            <person name="Lewis B."/>
            <person name="Mehta T."/>
            <person name="Park D."/>
            <person name="Pearson M."/>
            <person name="Roberts A."/>
            <person name="Saif S."/>
            <person name="Shea T."/>
            <person name="Shenoy N."/>
            <person name="Sisk P."/>
            <person name="Stolte C."/>
            <person name="Sykes S."/>
            <person name="Walk T."/>
            <person name="White J."/>
            <person name="Yandava C."/>
            <person name="Whatmore A.M."/>
            <person name="Perrett L.L."/>
            <person name="O'Callaghan D."/>
            <person name="Nusbaum C."/>
            <person name="Galagan J."/>
            <person name="Birren B."/>
        </authorList>
    </citation>
    <scope>NUCLEOTIDE SEQUENCE [LARGE SCALE GENOMIC DNA]</scope>
    <source>
        <strain evidence="2">M292/94/1</strain>
    </source>
</reference>
<protein>
    <recommendedName>
        <fullName evidence="1">Co-chaperone DjlA N-terminal domain-containing protein</fullName>
    </recommendedName>
</protein>
<dbReference type="InterPro" id="IPR029024">
    <property type="entry name" value="TerB-like"/>
</dbReference>
<dbReference type="RefSeq" id="WP_004684419.1">
    <property type="nucleotide sequence ID" value="NZ_EQ999546.1"/>
</dbReference>
<dbReference type="AlphaFoldDB" id="A0A0E1X102"/>
<proteinExistence type="predicted"/>